<comment type="caution">
    <text evidence="3">The sequence shown here is derived from an EMBL/GenBank/DDBJ whole genome shotgun (WGS) entry which is preliminary data.</text>
</comment>
<evidence type="ECO:0000313" key="4">
    <source>
        <dbReference type="Proteomes" id="UP000537592"/>
    </source>
</evidence>
<feature type="domain" description="Multidrug resistance protein MdtA-like barrel-sandwich hybrid" evidence="2">
    <location>
        <begin position="14"/>
        <end position="135"/>
    </location>
</feature>
<dbReference type="AlphaFoldDB" id="A0A7W6EEC7"/>
<dbReference type="InterPro" id="IPR058625">
    <property type="entry name" value="MdtA-like_BSH"/>
</dbReference>
<dbReference type="RefSeq" id="WP_183750207.1">
    <property type="nucleotide sequence ID" value="NZ_JACICC010000001.1"/>
</dbReference>
<sequence>MEVRAQVTPRYATTLSSEIVGRIVSLPVREGESFVEGQELAAIDCASYEARLTQADAQTRRNERKAQALRLLDQRGATGKVELELAEIDVAASRAERQLAAIDVSRCTINAPFSGSVTGLKVKNHQYVPVGEQIISILSNRELEVEMLVPSRWLAWLTTGRHFTIHIDELDQDFPASVTRLAADIDPVSQSVKVFATVTGDFPSLSPGMSGLARFNVPEPEPAQ</sequence>
<protein>
    <submittedName>
        <fullName evidence="3">RND family efflux transporter MFP subunit</fullName>
    </submittedName>
</protein>
<dbReference type="Proteomes" id="UP000537592">
    <property type="component" value="Unassembled WGS sequence"/>
</dbReference>
<organism evidence="3 4">
    <name type="scientific">Pseudochelatococcus contaminans</name>
    <dbReference type="NCBI Taxonomy" id="1538103"/>
    <lineage>
        <taxon>Bacteria</taxon>
        <taxon>Pseudomonadati</taxon>
        <taxon>Pseudomonadota</taxon>
        <taxon>Alphaproteobacteria</taxon>
        <taxon>Hyphomicrobiales</taxon>
        <taxon>Chelatococcaceae</taxon>
        <taxon>Pseudochelatococcus</taxon>
    </lineage>
</organism>
<evidence type="ECO:0000313" key="3">
    <source>
        <dbReference type="EMBL" id="MBB3808174.1"/>
    </source>
</evidence>
<dbReference type="EMBL" id="JACICC010000001">
    <property type="protein sequence ID" value="MBB3808174.1"/>
    <property type="molecule type" value="Genomic_DNA"/>
</dbReference>
<dbReference type="GO" id="GO:0015562">
    <property type="term" value="F:efflux transmembrane transporter activity"/>
    <property type="evidence" value="ECO:0007669"/>
    <property type="project" value="TreeGrafter"/>
</dbReference>
<gene>
    <name evidence="3" type="ORF">FHS81_000228</name>
</gene>
<dbReference type="NCBIfam" id="TIGR01730">
    <property type="entry name" value="RND_mfp"/>
    <property type="match status" value="1"/>
</dbReference>
<dbReference type="SUPFAM" id="SSF111369">
    <property type="entry name" value="HlyD-like secretion proteins"/>
    <property type="match status" value="1"/>
</dbReference>
<dbReference type="GO" id="GO:1990281">
    <property type="term" value="C:efflux pump complex"/>
    <property type="evidence" value="ECO:0007669"/>
    <property type="project" value="TreeGrafter"/>
</dbReference>
<accession>A0A7W6EEC7</accession>
<dbReference type="Gene3D" id="2.40.50.100">
    <property type="match status" value="1"/>
</dbReference>
<evidence type="ECO:0000256" key="1">
    <source>
        <dbReference type="ARBA" id="ARBA00009477"/>
    </source>
</evidence>
<comment type="similarity">
    <text evidence="1">Belongs to the membrane fusion protein (MFP) (TC 8.A.1) family.</text>
</comment>
<dbReference type="InterPro" id="IPR006143">
    <property type="entry name" value="RND_pump_MFP"/>
</dbReference>
<proteinExistence type="inferred from homology"/>
<keyword evidence="4" id="KW-1185">Reference proteome</keyword>
<evidence type="ECO:0000259" key="2">
    <source>
        <dbReference type="Pfam" id="PF25917"/>
    </source>
</evidence>
<reference evidence="3 4" key="1">
    <citation type="submission" date="2020-08" db="EMBL/GenBank/DDBJ databases">
        <title>Genomic Encyclopedia of Type Strains, Phase IV (KMG-IV): sequencing the most valuable type-strain genomes for metagenomic binning, comparative biology and taxonomic classification.</title>
        <authorList>
            <person name="Goeker M."/>
        </authorList>
    </citation>
    <scope>NUCLEOTIDE SEQUENCE [LARGE SCALE GENOMIC DNA]</scope>
    <source>
        <strain evidence="3 4">DSM 28760</strain>
    </source>
</reference>
<dbReference type="PANTHER" id="PTHR30469">
    <property type="entry name" value="MULTIDRUG RESISTANCE PROTEIN MDTA"/>
    <property type="match status" value="1"/>
</dbReference>
<name>A0A7W6EEC7_9HYPH</name>
<dbReference type="Pfam" id="PF25917">
    <property type="entry name" value="BSH_RND"/>
    <property type="match status" value="1"/>
</dbReference>
<dbReference type="Gene3D" id="2.40.30.170">
    <property type="match status" value="1"/>
</dbReference>